<dbReference type="AlphaFoldDB" id="A0A1J7BQK1"/>
<keyword evidence="3" id="KW-1185">Reference proteome</keyword>
<sequence length="179" mass="18802">MGPGGDLGSAWPGRDGDEPDGDPGRPAGGRGAVGGGTPWVVGGGLSAETWPGRDDPLAPPKQRGARPSWDLRPAHAAPPESPEDGGDDADDLPRRVRRASLAPQLLADPETAAADDAPPPRDPEEARATMTAFRSGWIRGRRPSPLTPLPDDRTAAAENHDDDRDREEAPDARDDPSPR</sequence>
<reference evidence="2 3" key="1">
    <citation type="submission" date="2016-10" db="EMBL/GenBank/DDBJ databases">
        <title>Genome sequence of Streptomyces gilvigriseus MUSC 26.</title>
        <authorList>
            <person name="Lee L.-H."/>
            <person name="Ser H.-L."/>
        </authorList>
    </citation>
    <scope>NUCLEOTIDE SEQUENCE [LARGE SCALE GENOMIC DNA]</scope>
    <source>
        <strain evidence="2 3">MUSC 26</strain>
    </source>
</reference>
<dbReference type="RefSeq" id="WP_071658273.1">
    <property type="nucleotide sequence ID" value="NZ_MLCF01000132.1"/>
</dbReference>
<feature type="compositionally biased region" description="Acidic residues" evidence="1">
    <location>
        <begin position="81"/>
        <end position="90"/>
    </location>
</feature>
<feature type="region of interest" description="Disordered" evidence="1">
    <location>
        <begin position="1"/>
        <end position="179"/>
    </location>
</feature>
<feature type="compositionally biased region" description="Basic and acidic residues" evidence="1">
    <location>
        <begin position="118"/>
        <end position="127"/>
    </location>
</feature>
<name>A0A1J7BQK1_9ACTN</name>
<feature type="compositionally biased region" description="Gly residues" evidence="1">
    <location>
        <begin position="26"/>
        <end position="45"/>
    </location>
</feature>
<gene>
    <name evidence="2" type="ORF">BIV57_19825</name>
</gene>
<organism evidence="2 3">
    <name type="scientific">Mangrovactinospora gilvigrisea</name>
    <dbReference type="NCBI Taxonomy" id="1428644"/>
    <lineage>
        <taxon>Bacteria</taxon>
        <taxon>Bacillati</taxon>
        <taxon>Actinomycetota</taxon>
        <taxon>Actinomycetes</taxon>
        <taxon>Kitasatosporales</taxon>
        <taxon>Streptomycetaceae</taxon>
        <taxon>Mangrovactinospora</taxon>
    </lineage>
</organism>
<evidence type="ECO:0000313" key="2">
    <source>
        <dbReference type="EMBL" id="OIV35729.1"/>
    </source>
</evidence>
<evidence type="ECO:0000256" key="1">
    <source>
        <dbReference type="SAM" id="MobiDB-lite"/>
    </source>
</evidence>
<evidence type="ECO:0000313" key="3">
    <source>
        <dbReference type="Proteomes" id="UP000243342"/>
    </source>
</evidence>
<feature type="compositionally biased region" description="Basic and acidic residues" evidence="1">
    <location>
        <begin position="150"/>
        <end position="179"/>
    </location>
</feature>
<dbReference type="Proteomes" id="UP000243342">
    <property type="component" value="Unassembled WGS sequence"/>
</dbReference>
<accession>A0A1J7BQK1</accession>
<comment type="caution">
    <text evidence="2">The sequence shown here is derived from an EMBL/GenBank/DDBJ whole genome shotgun (WGS) entry which is preliminary data.</text>
</comment>
<dbReference type="EMBL" id="MLCF01000132">
    <property type="protein sequence ID" value="OIV35729.1"/>
    <property type="molecule type" value="Genomic_DNA"/>
</dbReference>
<protein>
    <submittedName>
        <fullName evidence="2">Uncharacterized protein</fullName>
    </submittedName>
</protein>
<feature type="compositionally biased region" description="Low complexity" evidence="1">
    <location>
        <begin position="107"/>
        <end position="116"/>
    </location>
</feature>
<proteinExistence type="predicted"/>